<organism evidence="1 2">
    <name type="scientific">Lasiodiplodia mahajangana</name>
    <dbReference type="NCBI Taxonomy" id="1108764"/>
    <lineage>
        <taxon>Eukaryota</taxon>
        <taxon>Fungi</taxon>
        <taxon>Dikarya</taxon>
        <taxon>Ascomycota</taxon>
        <taxon>Pezizomycotina</taxon>
        <taxon>Dothideomycetes</taxon>
        <taxon>Dothideomycetes incertae sedis</taxon>
        <taxon>Botryosphaeriales</taxon>
        <taxon>Botryosphaeriaceae</taxon>
        <taxon>Lasiodiplodia</taxon>
    </lineage>
</organism>
<accession>A0ACC2JJT2</accession>
<protein>
    <submittedName>
        <fullName evidence="1">Uncharacterized protein</fullName>
    </submittedName>
</protein>
<proteinExistence type="predicted"/>
<keyword evidence="2" id="KW-1185">Reference proteome</keyword>
<comment type="caution">
    <text evidence="1">The sequence shown here is derived from an EMBL/GenBank/DDBJ whole genome shotgun (WGS) entry which is preliminary data.</text>
</comment>
<name>A0ACC2JJT2_9PEZI</name>
<sequence length="142" mass="15408">MAFVLTRFVHRNCALSNVAGCTTVEAVDFGTTEWDFQITPNVVNSITAAAKTHVMNIHKAKDVTIKLLAAFIVWQGGGNSSNLLVMDANRARRQIRLALDRGCDDRLHVEFLAKINDESTAANGNSVAGSSHGEAKTHGWET</sequence>
<dbReference type="Proteomes" id="UP001153332">
    <property type="component" value="Unassembled WGS sequence"/>
</dbReference>
<evidence type="ECO:0000313" key="1">
    <source>
        <dbReference type="EMBL" id="KAJ8127542.1"/>
    </source>
</evidence>
<reference evidence="1" key="1">
    <citation type="submission" date="2022-12" db="EMBL/GenBank/DDBJ databases">
        <title>Genome Sequence of Lasiodiplodia mahajangana.</title>
        <authorList>
            <person name="Buettner E."/>
        </authorList>
    </citation>
    <scope>NUCLEOTIDE SEQUENCE</scope>
    <source>
        <strain evidence="1">VT137</strain>
    </source>
</reference>
<dbReference type="EMBL" id="JAPUUL010001388">
    <property type="protein sequence ID" value="KAJ8127542.1"/>
    <property type="molecule type" value="Genomic_DNA"/>
</dbReference>
<evidence type="ECO:0000313" key="2">
    <source>
        <dbReference type="Proteomes" id="UP001153332"/>
    </source>
</evidence>
<gene>
    <name evidence="1" type="ORF">O1611_g6092</name>
</gene>